<gene>
    <name evidence="1" type="ORF">EHJ13_12020</name>
</gene>
<dbReference type="AlphaFoldDB" id="A0A9Q4T654"/>
<proteinExistence type="predicted"/>
<evidence type="ECO:0000313" key="1">
    <source>
        <dbReference type="EMBL" id="NCH88156.1"/>
    </source>
</evidence>
<dbReference type="RefSeq" id="WP_161590965.1">
    <property type="nucleotide sequence ID" value="NZ_RPBY01000004.1"/>
</dbReference>
<dbReference type="Pfam" id="PF05939">
    <property type="entry name" value="Phage_min_tail"/>
    <property type="match status" value="1"/>
</dbReference>
<dbReference type="EMBL" id="RPBY01000004">
    <property type="protein sequence ID" value="NCH88156.1"/>
    <property type="molecule type" value="Genomic_DNA"/>
</dbReference>
<dbReference type="InterPro" id="IPR010265">
    <property type="entry name" value="Phage_lambda_TipM"/>
</dbReference>
<name>A0A9Q4T654_9ENTR</name>
<accession>A0A9Q4T654</accession>
<reference evidence="1" key="1">
    <citation type="submission" date="2018-11" db="EMBL/GenBank/DDBJ databases">
        <title>Genomics analysis of Putative Virulence Factors on Adhesion and Cytotoxicity for Cronobacter spp.</title>
        <authorList>
            <person name="Cui J."/>
        </authorList>
    </citation>
    <scope>NUCLEOTIDE SEQUENCE</scope>
    <source>
        <strain evidence="1">SD69</strain>
    </source>
</reference>
<protein>
    <submittedName>
        <fullName evidence="1">Phage tail protein</fullName>
    </submittedName>
</protein>
<comment type="caution">
    <text evidence="1">The sequence shown here is derived from an EMBL/GenBank/DDBJ whole genome shotgun (WGS) entry which is preliminary data.</text>
</comment>
<organism evidence="1 2">
    <name type="scientific">Cronobacter dublinensis</name>
    <dbReference type="NCBI Taxonomy" id="413497"/>
    <lineage>
        <taxon>Bacteria</taxon>
        <taxon>Pseudomonadati</taxon>
        <taxon>Pseudomonadota</taxon>
        <taxon>Gammaproteobacteria</taxon>
        <taxon>Enterobacterales</taxon>
        <taxon>Enterobacteriaceae</taxon>
        <taxon>Cronobacter</taxon>
    </lineage>
</organism>
<sequence>MTIETFSWPTQIQAGTQGEYTTTVRRAKFGDGYEQVAADGINPEFQSWPVEMSGANSEMLAALAFLRRHVAKSFIWTAPNGETSLWRVDPESIRSAPLSRNVMTINATFKQAYAP</sequence>
<dbReference type="Proteomes" id="UP000778262">
    <property type="component" value="Unassembled WGS sequence"/>
</dbReference>
<evidence type="ECO:0000313" key="2">
    <source>
        <dbReference type="Proteomes" id="UP000778262"/>
    </source>
</evidence>